<dbReference type="EMBL" id="JBHTAS010000001">
    <property type="protein sequence ID" value="MFC7139683.1"/>
    <property type="molecule type" value="Genomic_DNA"/>
</dbReference>
<feature type="compositionally biased region" description="Acidic residues" evidence="1">
    <location>
        <begin position="83"/>
        <end position="94"/>
    </location>
</feature>
<keyword evidence="5" id="KW-1185">Reference proteome</keyword>
<dbReference type="RefSeq" id="WP_274325265.1">
    <property type="nucleotide sequence ID" value="NZ_CP118158.1"/>
</dbReference>
<proteinExistence type="predicted"/>
<evidence type="ECO:0000259" key="2">
    <source>
        <dbReference type="Pfam" id="PF24420"/>
    </source>
</evidence>
<dbReference type="AlphaFoldDB" id="A0ABD5XXA1"/>
<organism evidence="4 5">
    <name type="scientific">Halosimplex aquaticum</name>
    <dbReference type="NCBI Taxonomy" id="3026162"/>
    <lineage>
        <taxon>Archaea</taxon>
        <taxon>Methanobacteriati</taxon>
        <taxon>Methanobacteriota</taxon>
        <taxon>Stenosarchaea group</taxon>
        <taxon>Halobacteria</taxon>
        <taxon>Halobacteriales</taxon>
        <taxon>Haloarculaceae</taxon>
        <taxon>Halosimplex</taxon>
    </lineage>
</organism>
<feature type="region of interest" description="Disordered" evidence="1">
    <location>
        <begin position="83"/>
        <end position="112"/>
    </location>
</feature>
<dbReference type="Proteomes" id="UP001596432">
    <property type="component" value="Unassembled WGS sequence"/>
</dbReference>
<feature type="domain" description="DUF7551" evidence="2">
    <location>
        <begin position="118"/>
        <end position="301"/>
    </location>
</feature>
<evidence type="ECO:0000259" key="3">
    <source>
        <dbReference type="Pfam" id="PF24422"/>
    </source>
</evidence>
<evidence type="ECO:0000313" key="4">
    <source>
        <dbReference type="EMBL" id="MFC7139683.1"/>
    </source>
</evidence>
<feature type="domain" description="DUF7552" evidence="3">
    <location>
        <begin position="5"/>
        <end position="79"/>
    </location>
</feature>
<sequence>MIGTTLTDIRERIEALATEDGSYYVVCGRTGERPVPAAGLRFDTRTAARAAVHATEQYRSALRRYDPRTPRYDLIVCEEGDSLDLPDGLSESDPDAGGTAPGPLRDGEERQPARRRRIEFCHRVAAATFETLSDGECEGVETAIMDTYFERAETVEDPDDLCLCLLESMATEIDERLSPRRQADVLSATAAQLGPGERADEPVTAALRALRRRGLVGEFTCAPAAIDRASGARSVRTTLSEYALSPQGDRLPVLPVAVELYRHRPAMAPAALRVAAADEGWRITVELGAEGEPDGLASAPIRPNA</sequence>
<dbReference type="InterPro" id="IPR055973">
    <property type="entry name" value="DUF7551"/>
</dbReference>
<accession>A0ABD5XXA1</accession>
<dbReference type="Pfam" id="PF24420">
    <property type="entry name" value="DUF7551"/>
    <property type="match status" value="1"/>
</dbReference>
<evidence type="ECO:0000313" key="5">
    <source>
        <dbReference type="Proteomes" id="UP001596432"/>
    </source>
</evidence>
<comment type="caution">
    <text evidence="4">The sequence shown here is derived from an EMBL/GenBank/DDBJ whole genome shotgun (WGS) entry which is preliminary data.</text>
</comment>
<protein>
    <submittedName>
        <fullName evidence="4">Uncharacterized protein</fullName>
    </submittedName>
</protein>
<name>A0ABD5XXA1_9EURY</name>
<dbReference type="InterPro" id="IPR055974">
    <property type="entry name" value="DUF7552"/>
</dbReference>
<evidence type="ECO:0000256" key="1">
    <source>
        <dbReference type="SAM" id="MobiDB-lite"/>
    </source>
</evidence>
<gene>
    <name evidence="4" type="ORF">ACFQMA_07500</name>
</gene>
<dbReference type="Pfam" id="PF24422">
    <property type="entry name" value="DUF7552"/>
    <property type="match status" value="1"/>
</dbReference>
<dbReference type="GeneID" id="78819943"/>
<reference evidence="4 5" key="1">
    <citation type="journal article" date="2019" name="Int. J. Syst. Evol. Microbiol.">
        <title>The Global Catalogue of Microorganisms (GCM) 10K type strain sequencing project: providing services to taxonomists for standard genome sequencing and annotation.</title>
        <authorList>
            <consortium name="The Broad Institute Genomics Platform"/>
            <consortium name="The Broad Institute Genome Sequencing Center for Infectious Disease"/>
            <person name="Wu L."/>
            <person name="Ma J."/>
        </authorList>
    </citation>
    <scope>NUCLEOTIDE SEQUENCE [LARGE SCALE GENOMIC DNA]</scope>
    <source>
        <strain evidence="4 5">XZYJT29</strain>
    </source>
</reference>